<dbReference type="Proteomes" id="UP001610335">
    <property type="component" value="Unassembled WGS sequence"/>
</dbReference>
<dbReference type="Gene3D" id="3.40.50.150">
    <property type="entry name" value="Vaccinia Virus protein VP39"/>
    <property type="match status" value="1"/>
</dbReference>
<dbReference type="SUPFAM" id="SSF53335">
    <property type="entry name" value="S-adenosyl-L-methionine-dependent methyltransferases"/>
    <property type="match status" value="1"/>
</dbReference>
<organism evidence="1 2">
    <name type="scientific">Aspergillus cavernicola</name>
    <dbReference type="NCBI Taxonomy" id="176166"/>
    <lineage>
        <taxon>Eukaryota</taxon>
        <taxon>Fungi</taxon>
        <taxon>Dikarya</taxon>
        <taxon>Ascomycota</taxon>
        <taxon>Pezizomycotina</taxon>
        <taxon>Eurotiomycetes</taxon>
        <taxon>Eurotiomycetidae</taxon>
        <taxon>Eurotiales</taxon>
        <taxon>Aspergillaceae</taxon>
        <taxon>Aspergillus</taxon>
        <taxon>Aspergillus subgen. Nidulantes</taxon>
    </lineage>
</organism>
<name>A0ABR4IF46_9EURO</name>
<gene>
    <name evidence="1" type="ORF">BDW59DRAFT_160921</name>
</gene>
<proteinExistence type="predicted"/>
<protein>
    <recommendedName>
        <fullName evidence="3">Methyltransferase domain-containing protein</fullName>
    </recommendedName>
</protein>
<sequence>MDGLDYKFQSVIDIGWGSGERLMQILSQYPGTTGIGIDPAGPSIKVAADEALERGFGNRLSLRGYHADFAQVELLTMPIFPLGLEFGHAMIGVYLPMIEEGKAGLNHYQ</sequence>
<dbReference type="InterPro" id="IPR029063">
    <property type="entry name" value="SAM-dependent_MTases_sf"/>
</dbReference>
<dbReference type="EMBL" id="JBFXLS010000030">
    <property type="protein sequence ID" value="KAL2826395.1"/>
    <property type="molecule type" value="Genomic_DNA"/>
</dbReference>
<reference evidence="1 2" key="1">
    <citation type="submission" date="2024-07" db="EMBL/GenBank/DDBJ databases">
        <title>Section-level genome sequencing and comparative genomics of Aspergillus sections Usti and Cavernicolus.</title>
        <authorList>
            <consortium name="Lawrence Berkeley National Laboratory"/>
            <person name="Nybo J.L."/>
            <person name="Vesth T.C."/>
            <person name="Theobald S."/>
            <person name="Frisvad J.C."/>
            <person name="Larsen T.O."/>
            <person name="Kjaerboelling I."/>
            <person name="Rothschild-Mancinelli K."/>
            <person name="Lyhne E.K."/>
            <person name="Kogle M.E."/>
            <person name="Barry K."/>
            <person name="Clum A."/>
            <person name="Na H."/>
            <person name="Ledsgaard L."/>
            <person name="Lin J."/>
            <person name="Lipzen A."/>
            <person name="Kuo A."/>
            <person name="Riley R."/>
            <person name="Mondo S."/>
            <person name="LaButti K."/>
            <person name="Haridas S."/>
            <person name="Pangalinan J."/>
            <person name="Salamov A.A."/>
            <person name="Simmons B.A."/>
            <person name="Magnuson J.K."/>
            <person name="Chen J."/>
            <person name="Drula E."/>
            <person name="Henrissat B."/>
            <person name="Wiebenga A."/>
            <person name="Lubbers R.J."/>
            <person name="Gomes A.C."/>
            <person name="Makela M.R."/>
            <person name="Stajich J."/>
            <person name="Grigoriev I.V."/>
            <person name="Mortensen U.H."/>
            <person name="De vries R.P."/>
            <person name="Baker S.E."/>
            <person name="Andersen M.R."/>
        </authorList>
    </citation>
    <scope>NUCLEOTIDE SEQUENCE [LARGE SCALE GENOMIC DNA]</scope>
    <source>
        <strain evidence="1 2">CBS 600.67</strain>
    </source>
</reference>
<comment type="caution">
    <text evidence="1">The sequence shown here is derived from an EMBL/GenBank/DDBJ whole genome shotgun (WGS) entry which is preliminary data.</text>
</comment>
<evidence type="ECO:0008006" key="3">
    <source>
        <dbReference type="Google" id="ProtNLM"/>
    </source>
</evidence>
<accession>A0ABR4IF46</accession>
<keyword evidence="2" id="KW-1185">Reference proteome</keyword>
<evidence type="ECO:0000313" key="2">
    <source>
        <dbReference type="Proteomes" id="UP001610335"/>
    </source>
</evidence>
<evidence type="ECO:0000313" key="1">
    <source>
        <dbReference type="EMBL" id="KAL2826395.1"/>
    </source>
</evidence>